<dbReference type="Proteomes" id="UP000594205">
    <property type="component" value="Chromosome"/>
</dbReference>
<reference evidence="2 3" key="1">
    <citation type="submission" date="2020-10" db="EMBL/GenBank/DDBJ databases">
        <title>Streptomyces ferrugineus complate genome analysis.</title>
        <authorList>
            <person name="Anwar N."/>
        </authorList>
    </citation>
    <scope>NUCLEOTIDE SEQUENCE [LARGE SCALE GENOMIC DNA]</scope>
    <source>
        <strain evidence="2 3">CCTCC AA2014009</strain>
    </source>
</reference>
<dbReference type="Pfam" id="PF00583">
    <property type="entry name" value="Acetyltransf_1"/>
    <property type="match status" value="1"/>
</dbReference>
<dbReference type="InterPro" id="IPR000182">
    <property type="entry name" value="GNAT_dom"/>
</dbReference>
<dbReference type="PANTHER" id="PTHR43072">
    <property type="entry name" value="N-ACETYLTRANSFERASE"/>
    <property type="match status" value="1"/>
</dbReference>
<gene>
    <name evidence="2" type="ORF">IM697_22440</name>
</gene>
<keyword evidence="2" id="KW-0808">Transferase</keyword>
<dbReference type="PROSITE" id="PS51186">
    <property type="entry name" value="GNAT"/>
    <property type="match status" value="1"/>
</dbReference>
<dbReference type="InterPro" id="IPR016181">
    <property type="entry name" value="Acyl_CoA_acyltransferase"/>
</dbReference>
<evidence type="ECO:0000313" key="2">
    <source>
        <dbReference type="EMBL" id="QOV40899.1"/>
    </source>
</evidence>
<protein>
    <submittedName>
        <fullName evidence="2">GNAT family N-acetyltransferase</fullName>
    </submittedName>
</protein>
<feature type="domain" description="N-acetyltransferase" evidence="1">
    <location>
        <begin position="1"/>
        <end position="140"/>
    </location>
</feature>
<dbReference type="PANTHER" id="PTHR43072:SF60">
    <property type="entry name" value="L-2,4-DIAMINOBUTYRIC ACID ACETYLTRANSFERASE"/>
    <property type="match status" value="1"/>
</dbReference>
<dbReference type="CDD" id="cd04301">
    <property type="entry name" value="NAT_SF"/>
    <property type="match status" value="1"/>
</dbReference>
<evidence type="ECO:0000259" key="1">
    <source>
        <dbReference type="PROSITE" id="PS51186"/>
    </source>
</evidence>
<organism evidence="2 3">
    <name type="scientific">Streptomyces ferrugineus</name>
    <dbReference type="NCBI Taxonomy" id="1413221"/>
    <lineage>
        <taxon>Bacteria</taxon>
        <taxon>Bacillati</taxon>
        <taxon>Actinomycetota</taxon>
        <taxon>Actinomycetes</taxon>
        <taxon>Kitasatosporales</taxon>
        <taxon>Streptomycetaceae</taxon>
        <taxon>Streptomyces</taxon>
    </lineage>
</organism>
<dbReference type="KEGG" id="sfeu:IM697_22440"/>
<dbReference type="AlphaFoldDB" id="A0A7M2SYA4"/>
<accession>A0A7M2SYA4</accession>
<dbReference type="EMBL" id="CP063373">
    <property type="protein sequence ID" value="QOV40899.1"/>
    <property type="molecule type" value="Genomic_DNA"/>
</dbReference>
<dbReference type="GO" id="GO:0016747">
    <property type="term" value="F:acyltransferase activity, transferring groups other than amino-acyl groups"/>
    <property type="evidence" value="ECO:0007669"/>
    <property type="project" value="InterPro"/>
</dbReference>
<evidence type="ECO:0000313" key="3">
    <source>
        <dbReference type="Proteomes" id="UP000594205"/>
    </source>
</evidence>
<dbReference type="Gene3D" id="3.40.630.30">
    <property type="match status" value="1"/>
</dbReference>
<sequence length="143" mass="15591">MITQISRDDPSLLEQAVRHFRGVEEVDAVRAFADTPSALAFVAADEAEILGWCWGHHLARPDSSSMLYVHHLEVAEARRRRGVGRDLLRAFMEAGAKAGATKMFLTTGEANVAARSLYESLGGGLAAQGPTVNYWFLLDPHLG</sequence>
<proteinExistence type="predicted"/>
<keyword evidence="3" id="KW-1185">Reference proteome</keyword>
<dbReference type="RefSeq" id="WP_194049480.1">
    <property type="nucleotide sequence ID" value="NZ_CP063373.1"/>
</dbReference>
<name>A0A7M2SYA4_9ACTN</name>
<dbReference type="SUPFAM" id="SSF55729">
    <property type="entry name" value="Acyl-CoA N-acyltransferases (Nat)"/>
    <property type="match status" value="1"/>
</dbReference>